<accession>A0A919ALT5</accession>
<keyword evidence="2" id="KW-0808">Transferase</keyword>
<dbReference type="Gene3D" id="3.40.50.150">
    <property type="entry name" value="Vaccinia Virus protein VP39"/>
    <property type="match status" value="1"/>
</dbReference>
<keyword evidence="3" id="KW-0949">S-adenosyl-L-methionine</keyword>
<gene>
    <name evidence="5" type="ORF">GCM10017044_03560</name>
</gene>
<feature type="domain" description="Methyltransferase" evidence="4">
    <location>
        <begin position="39"/>
        <end position="132"/>
    </location>
</feature>
<evidence type="ECO:0000259" key="4">
    <source>
        <dbReference type="Pfam" id="PF13649"/>
    </source>
</evidence>
<organism evidence="5 6">
    <name type="scientific">Kordiimonas sediminis</name>
    <dbReference type="NCBI Taxonomy" id="1735581"/>
    <lineage>
        <taxon>Bacteria</taxon>
        <taxon>Pseudomonadati</taxon>
        <taxon>Pseudomonadota</taxon>
        <taxon>Alphaproteobacteria</taxon>
        <taxon>Kordiimonadales</taxon>
        <taxon>Kordiimonadaceae</taxon>
        <taxon>Kordiimonas</taxon>
    </lineage>
</organism>
<dbReference type="Gene3D" id="2.20.25.110">
    <property type="entry name" value="S-adenosyl-L-methionine-dependent methyltransferases"/>
    <property type="match status" value="1"/>
</dbReference>
<evidence type="ECO:0000256" key="2">
    <source>
        <dbReference type="ARBA" id="ARBA00022679"/>
    </source>
</evidence>
<keyword evidence="1" id="KW-0489">Methyltransferase</keyword>
<keyword evidence="6" id="KW-1185">Reference proteome</keyword>
<evidence type="ECO:0000313" key="6">
    <source>
        <dbReference type="Proteomes" id="UP000630923"/>
    </source>
</evidence>
<dbReference type="PANTHER" id="PTHR43464">
    <property type="entry name" value="METHYLTRANSFERASE"/>
    <property type="match status" value="1"/>
</dbReference>
<dbReference type="InterPro" id="IPR041698">
    <property type="entry name" value="Methyltransf_25"/>
</dbReference>
<evidence type="ECO:0000256" key="1">
    <source>
        <dbReference type="ARBA" id="ARBA00022603"/>
    </source>
</evidence>
<evidence type="ECO:0000256" key="3">
    <source>
        <dbReference type="ARBA" id="ARBA00022691"/>
    </source>
</evidence>
<reference evidence="5" key="2">
    <citation type="submission" date="2020-09" db="EMBL/GenBank/DDBJ databases">
        <authorList>
            <person name="Sun Q."/>
            <person name="Kim S."/>
        </authorList>
    </citation>
    <scope>NUCLEOTIDE SEQUENCE</scope>
    <source>
        <strain evidence="5">KCTC 42590</strain>
    </source>
</reference>
<dbReference type="PANTHER" id="PTHR43464:SF19">
    <property type="entry name" value="UBIQUINONE BIOSYNTHESIS O-METHYLTRANSFERASE, MITOCHONDRIAL"/>
    <property type="match status" value="1"/>
</dbReference>
<dbReference type="GO" id="GO:0008168">
    <property type="term" value="F:methyltransferase activity"/>
    <property type="evidence" value="ECO:0007669"/>
    <property type="project" value="UniProtKB-KW"/>
</dbReference>
<protein>
    <recommendedName>
        <fullName evidence="4">Methyltransferase domain-containing protein</fullName>
    </recommendedName>
</protein>
<dbReference type="Proteomes" id="UP000630923">
    <property type="component" value="Unassembled WGS sequence"/>
</dbReference>
<dbReference type="AlphaFoldDB" id="A0A919ALT5"/>
<proteinExistence type="predicted"/>
<name>A0A919ALT5_9PROT</name>
<dbReference type="EMBL" id="BNCI01000001">
    <property type="protein sequence ID" value="GHF12883.1"/>
    <property type="molecule type" value="Genomic_DNA"/>
</dbReference>
<sequence length="256" mass="28780">MLAYHLSQETDLASRRLETIGHITDWIDDHAGLEGRRLLDLGCGPGLYASQFAERGAIVHGVDFSSHSIGYAREKAATAKQSIRYDVADYLEGSLPDRQDIVTLIYCDLCVLSPAQRQHLYTNVRRSLVPGGMFIVDVMHMSAFSAYTEGCDLDFNMMAGFWSENPYYAIHCRHKYAADFVSLDAYTVVEERRTFRIFNWLRYFTPQMIGDELLANGFTDITVDEKYLTGGRASSIEVAEDDSSAQTFAVIARIPS</sequence>
<dbReference type="CDD" id="cd02440">
    <property type="entry name" value="AdoMet_MTases"/>
    <property type="match status" value="1"/>
</dbReference>
<evidence type="ECO:0000313" key="5">
    <source>
        <dbReference type="EMBL" id="GHF12883.1"/>
    </source>
</evidence>
<dbReference type="InterPro" id="IPR029063">
    <property type="entry name" value="SAM-dependent_MTases_sf"/>
</dbReference>
<dbReference type="SUPFAM" id="SSF53335">
    <property type="entry name" value="S-adenosyl-L-methionine-dependent methyltransferases"/>
    <property type="match status" value="1"/>
</dbReference>
<dbReference type="GO" id="GO:0032259">
    <property type="term" value="P:methylation"/>
    <property type="evidence" value="ECO:0007669"/>
    <property type="project" value="UniProtKB-KW"/>
</dbReference>
<comment type="caution">
    <text evidence="5">The sequence shown here is derived from an EMBL/GenBank/DDBJ whole genome shotgun (WGS) entry which is preliminary data.</text>
</comment>
<dbReference type="Pfam" id="PF13649">
    <property type="entry name" value="Methyltransf_25"/>
    <property type="match status" value="1"/>
</dbReference>
<reference evidence="5" key="1">
    <citation type="journal article" date="2014" name="Int. J. Syst. Evol. Microbiol.">
        <title>Complete genome sequence of Corynebacterium casei LMG S-19264T (=DSM 44701T), isolated from a smear-ripened cheese.</title>
        <authorList>
            <consortium name="US DOE Joint Genome Institute (JGI-PGF)"/>
            <person name="Walter F."/>
            <person name="Albersmeier A."/>
            <person name="Kalinowski J."/>
            <person name="Ruckert C."/>
        </authorList>
    </citation>
    <scope>NUCLEOTIDE SEQUENCE</scope>
    <source>
        <strain evidence="5">KCTC 42590</strain>
    </source>
</reference>